<evidence type="ECO:0000256" key="1">
    <source>
        <dbReference type="SAM" id="MobiDB-lite"/>
    </source>
</evidence>
<sequence>MATLDTLPPQRRAIIELLLRQGQGYDGVASMLDIPEARVRELAREALASLAPGSARRVDDEWRDQVADYVLGQQTGPESRATRGHLKRSEPARTWVSSLIDSLDPLYGDGDRPEIPSADGGGAATESRRRRGSESKPESRRRGGAGAAGAAA</sequence>
<proteinExistence type="predicted"/>
<gene>
    <name evidence="3" type="ORF">AVDCRST_MAG45-278</name>
</gene>
<accession>A0A6J4S400</accession>
<dbReference type="Gene3D" id="1.10.10.10">
    <property type="entry name" value="Winged helix-like DNA-binding domain superfamily/Winged helix DNA-binding domain"/>
    <property type="match status" value="1"/>
</dbReference>
<dbReference type="InterPro" id="IPR013324">
    <property type="entry name" value="RNA_pol_sigma_r3/r4-like"/>
</dbReference>
<name>A0A6J4S400_9ACTN</name>
<reference evidence="3" key="1">
    <citation type="submission" date="2020-02" db="EMBL/GenBank/DDBJ databases">
        <authorList>
            <person name="Meier V. D."/>
        </authorList>
    </citation>
    <scope>NUCLEOTIDE SEQUENCE</scope>
    <source>
        <strain evidence="3">AVDCRST_MAG45</strain>
    </source>
</reference>
<dbReference type="GO" id="GO:0003700">
    <property type="term" value="F:DNA-binding transcription factor activity"/>
    <property type="evidence" value="ECO:0007669"/>
    <property type="project" value="InterPro"/>
</dbReference>
<organism evidence="3">
    <name type="scientific">uncultured Solirubrobacterales bacterium</name>
    <dbReference type="NCBI Taxonomy" id="768556"/>
    <lineage>
        <taxon>Bacteria</taxon>
        <taxon>Bacillati</taxon>
        <taxon>Actinomycetota</taxon>
        <taxon>Thermoleophilia</taxon>
        <taxon>Solirubrobacterales</taxon>
        <taxon>environmental samples</taxon>
    </lineage>
</organism>
<dbReference type="InterPro" id="IPR036388">
    <property type="entry name" value="WH-like_DNA-bd_sf"/>
</dbReference>
<dbReference type="Pfam" id="PF04545">
    <property type="entry name" value="Sigma70_r4"/>
    <property type="match status" value="1"/>
</dbReference>
<dbReference type="InterPro" id="IPR007630">
    <property type="entry name" value="RNA_pol_sigma70_r4"/>
</dbReference>
<dbReference type="GO" id="GO:0006352">
    <property type="term" value="P:DNA-templated transcription initiation"/>
    <property type="evidence" value="ECO:0007669"/>
    <property type="project" value="InterPro"/>
</dbReference>
<feature type="region of interest" description="Disordered" evidence="1">
    <location>
        <begin position="106"/>
        <end position="152"/>
    </location>
</feature>
<feature type="region of interest" description="Disordered" evidence="1">
    <location>
        <begin position="69"/>
        <end position="91"/>
    </location>
</feature>
<dbReference type="EMBL" id="CADCVU010000026">
    <property type="protein sequence ID" value="CAA9482994.1"/>
    <property type="molecule type" value="Genomic_DNA"/>
</dbReference>
<feature type="non-terminal residue" evidence="3">
    <location>
        <position position="152"/>
    </location>
</feature>
<feature type="compositionally biased region" description="Basic and acidic residues" evidence="1">
    <location>
        <begin position="132"/>
        <end position="141"/>
    </location>
</feature>
<protein>
    <recommendedName>
        <fullName evidence="2">RNA polymerase sigma-70 region 4 domain-containing protein</fullName>
    </recommendedName>
</protein>
<feature type="domain" description="RNA polymerase sigma-70 region 4" evidence="2">
    <location>
        <begin position="4"/>
        <end position="50"/>
    </location>
</feature>
<evidence type="ECO:0000313" key="3">
    <source>
        <dbReference type="EMBL" id="CAA9482994.1"/>
    </source>
</evidence>
<evidence type="ECO:0000259" key="2">
    <source>
        <dbReference type="Pfam" id="PF04545"/>
    </source>
</evidence>
<dbReference type="AlphaFoldDB" id="A0A6J4S400"/>
<dbReference type="SUPFAM" id="SSF88659">
    <property type="entry name" value="Sigma3 and sigma4 domains of RNA polymerase sigma factors"/>
    <property type="match status" value="1"/>
</dbReference>